<dbReference type="Pfam" id="PF13193">
    <property type="entry name" value="AMP-binding_C"/>
    <property type="match status" value="1"/>
</dbReference>
<dbReference type="InterPro" id="IPR050237">
    <property type="entry name" value="ATP-dep_AMP-bd_enzyme"/>
</dbReference>
<dbReference type="PANTHER" id="PTHR43767">
    <property type="entry name" value="LONG-CHAIN-FATTY-ACID--COA LIGASE"/>
    <property type="match status" value="1"/>
</dbReference>
<evidence type="ECO:0000259" key="2">
    <source>
        <dbReference type="Pfam" id="PF13193"/>
    </source>
</evidence>
<evidence type="ECO:0000259" key="1">
    <source>
        <dbReference type="Pfam" id="PF00501"/>
    </source>
</evidence>
<dbReference type="RefSeq" id="WP_284921282.1">
    <property type="nucleotide sequence ID" value="NZ_CP126980.1"/>
</dbReference>
<name>A0ABY8WRX4_9ACTN</name>
<sequence length="491" mass="51610">MTLLHELYDAAARRAPDEVAVTAGTERITFAELAALGRRIAAALCDAGLRRGDRLVVVAPPSVVLPAVLYAAARTGVVFVVLHEQVRGAPLRHVLDDCEPALVLSDDPDVRATAAAAGTAAADLSGLPGRAPAAGLPPGGEPLTVDPVCLVYTSGSTALPNAVVCTHDQVLFAVAAIQRELGYRRGDVVFCPSPASFDYGLYQLFLGALSGARVHLAGLAATGPGLLGRLAETGATVLPAVPSTAETLVRLVSRGGRPPALRLLTTTGAAMPADLLRALRQCVPGLRIQVMYGLTECKRVAIMPPDGDLDRPGSCGRPLAGTEVFTVDGRGRRQPAGTTGELVVRGPHVMSGYWRRPELTAERYRVEEGRVVQLRTGDQGRVAAGGWVYVDGRTDDIYKERGYRVSVTEVEAAARLIPLVSSAAVLPPRDGRRSVLVAVTALAPAEVLHRLREHLEVFKIPQRCAVVAGLPLTRNGKVDRAALTALVAGDA</sequence>
<dbReference type="Gene3D" id="3.30.300.30">
    <property type="match status" value="1"/>
</dbReference>
<dbReference type="Proteomes" id="UP001240150">
    <property type="component" value="Chromosome"/>
</dbReference>
<dbReference type="Gene3D" id="3.40.50.12780">
    <property type="entry name" value="N-terminal domain of ligase-like"/>
    <property type="match status" value="1"/>
</dbReference>
<proteinExistence type="predicted"/>
<accession>A0ABY8WRX4</accession>
<dbReference type="EMBL" id="CP126980">
    <property type="protein sequence ID" value="WIM99843.1"/>
    <property type="molecule type" value="Genomic_DNA"/>
</dbReference>
<gene>
    <name evidence="3" type="ORF">ACTOB_003508</name>
</gene>
<organism evidence="3 4">
    <name type="scientific">Actinoplanes oblitus</name>
    <dbReference type="NCBI Taxonomy" id="3040509"/>
    <lineage>
        <taxon>Bacteria</taxon>
        <taxon>Bacillati</taxon>
        <taxon>Actinomycetota</taxon>
        <taxon>Actinomycetes</taxon>
        <taxon>Micromonosporales</taxon>
        <taxon>Micromonosporaceae</taxon>
        <taxon>Actinoplanes</taxon>
    </lineage>
</organism>
<dbReference type="Pfam" id="PF00501">
    <property type="entry name" value="AMP-binding"/>
    <property type="match status" value="1"/>
</dbReference>
<dbReference type="InterPro" id="IPR000873">
    <property type="entry name" value="AMP-dep_synth/lig_dom"/>
</dbReference>
<keyword evidence="4" id="KW-1185">Reference proteome</keyword>
<dbReference type="InterPro" id="IPR042099">
    <property type="entry name" value="ANL_N_sf"/>
</dbReference>
<dbReference type="SUPFAM" id="SSF56801">
    <property type="entry name" value="Acetyl-CoA synthetase-like"/>
    <property type="match status" value="1"/>
</dbReference>
<feature type="domain" description="AMP-binding enzyme C-terminal" evidence="2">
    <location>
        <begin position="409"/>
        <end position="477"/>
    </location>
</feature>
<dbReference type="InterPro" id="IPR025110">
    <property type="entry name" value="AMP-bd_C"/>
</dbReference>
<feature type="domain" description="AMP-dependent synthetase/ligase" evidence="1">
    <location>
        <begin position="9"/>
        <end position="354"/>
    </location>
</feature>
<evidence type="ECO:0000313" key="4">
    <source>
        <dbReference type="Proteomes" id="UP001240150"/>
    </source>
</evidence>
<dbReference type="InterPro" id="IPR045851">
    <property type="entry name" value="AMP-bd_C_sf"/>
</dbReference>
<reference evidence="3 4" key="1">
    <citation type="submission" date="2023-06" db="EMBL/GenBank/DDBJ databases">
        <authorList>
            <person name="Yushchuk O."/>
            <person name="Binda E."/>
            <person name="Ruckert-Reed C."/>
            <person name="Fedorenko V."/>
            <person name="Kalinowski J."/>
            <person name="Marinelli F."/>
        </authorList>
    </citation>
    <scope>NUCLEOTIDE SEQUENCE [LARGE SCALE GENOMIC DNA]</scope>
    <source>
        <strain evidence="3 4">NRRL 3884</strain>
    </source>
</reference>
<dbReference type="PANTHER" id="PTHR43767:SF10">
    <property type="entry name" value="SURFACTIN SYNTHASE SUBUNIT 1"/>
    <property type="match status" value="1"/>
</dbReference>
<evidence type="ECO:0000313" key="3">
    <source>
        <dbReference type="EMBL" id="WIM99843.1"/>
    </source>
</evidence>
<protein>
    <submittedName>
        <fullName evidence="3">AMP-binding protein</fullName>
    </submittedName>
</protein>